<dbReference type="Pfam" id="PF03564">
    <property type="entry name" value="DUF1759"/>
    <property type="match status" value="1"/>
</dbReference>
<name>A0A7D9E0G0_PARCT</name>
<evidence type="ECO:0000313" key="2">
    <source>
        <dbReference type="Proteomes" id="UP001152795"/>
    </source>
</evidence>
<dbReference type="AlphaFoldDB" id="A0A7D9E0G0"/>
<reference evidence="1" key="1">
    <citation type="submission" date="2020-04" db="EMBL/GenBank/DDBJ databases">
        <authorList>
            <person name="Alioto T."/>
            <person name="Alioto T."/>
            <person name="Gomez Garrido J."/>
        </authorList>
    </citation>
    <scope>NUCLEOTIDE SEQUENCE</scope>
    <source>
        <strain evidence="1">A484AB</strain>
    </source>
</reference>
<sequence length="354" mass="40415">MKKQQSEMDAKLKALNFRLKRCDEVLGNEDRAAINRHCESITTIVSTISILKGSIEEAKFAQSESDESIEQWSTEIENQIALADKCMQKLADFVKTIDQRAKEPSIRTAIDCLPFTDEGYTRAFKYLEDKYGHPSEVAGSYVVSLLELPTISERDVSKIHRFYEQLLFNIESLETLGKLDSIEGTTYYVLRKLEIIKAELVTHVKTDWRDWTFKDLLESLKKWTETNLVPKVHKRDKFGKDPYSQSPGGQAFGSRNHEIKCVYCESTDHRAKTCDKVLTPLERKKILAKKRLCFNCASGQHHANSCKSKISCQLCEERHHTSICESKNPDETNNGTSFTASINKTSVIHPVVLR</sequence>
<comment type="caution">
    <text evidence="1">The sequence shown here is derived from an EMBL/GenBank/DDBJ whole genome shotgun (WGS) entry which is preliminary data.</text>
</comment>
<dbReference type="PANTHER" id="PTHR47331">
    <property type="entry name" value="PHD-TYPE DOMAIN-CONTAINING PROTEIN"/>
    <property type="match status" value="1"/>
</dbReference>
<proteinExistence type="predicted"/>
<gene>
    <name evidence="1" type="ORF">PACLA_8A075105</name>
</gene>
<accession>A0A7D9E0G0</accession>
<dbReference type="OrthoDB" id="5953917at2759"/>
<dbReference type="GO" id="GO:0008270">
    <property type="term" value="F:zinc ion binding"/>
    <property type="evidence" value="ECO:0007669"/>
    <property type="project" value="InterPro"/>
</dbReference>
<dbReference type="InterPro" id="IPR001878">
    <property type="entry name" value="Znf_CCHC"/>
</dbReference>
<evidence type="ECO:0000313" key="1">
    <source>
        <dbReference type="EMBL" id="CAB3998678.1"/>
    </source>
</evidence>
<dbReference type="InterPro" id="IPR005312">
    <property type="entry name" value="DUF1759"/>
</dbReference>
<dbReference type="SMART" id="SM00343">
    <property type="entry name" value="ZnF_C2HC"/>
    <property type="match status" value="2"/>
</dbReference>
<protein>
    <submittedName>
        <fullName evidence="1">Pol poly</fullName>
    </submittedName>
</protein>
<dbReference type="EMBL" id="CACRXK020003410">
    <property type="protein sequence ID" value="CAB3998678.1"/>
    <property type="molecule type" value="Genomic_DNA"/>
</dbReference>
<keyword evidence="2" id="KW-1185">Reference proteome</keyword>
<dbReference type="Proteomes" id="UP001152795">
    <property type="component" value="Unassembled WGS sequence"/>
</dbReference>
<organism evidence="1 2">
    <name type="scientific">Paramuricea clavata</name>
    <name type="common">Red gorgonian</name>
    <name type="synonym">Violescent sea-whip</name>
    <dbReference type="NCBI Taxonomy" id="317549"/>
    <lineage>
        <taxon>Eukaryota</taxon>
        <taxon>Metazoa</taxon>
        <taxon>Cnidaria</taxon>
        <taxon>Anthozoa</taxon>
        <taxon>Octocorallia</taxon>
        <taxon>Malacalcyonacea</taxon>
        <taxon>Plexauridae</taxon>
        <taxon>Paramuricea</taxon>
    </lineage>
</organism>
<dbReference type="PANTHER" id="PTHR47331:SF5">
    <property type="entry name" value="RIBONUCLEASE H"/>
    <property type="match status" value="1"/>
</dbReference>
<dbReference type="GO" id="GO:0003676">
    <property type="term" value="F:nucleic acid binding"/>
    <property type="evidence" value="ECO:0007669"/>
    <property type="project" value="InterPro"/>
</dbReference>